<proteinExistence type="predicted"/>
<protein>
    <submittedName>
        <fullName evidence="2">Tetraspanin-13</fullName>
    </submittedName>
</protein>
<name>A0A0V1N7V8_9BILA</name>
<evidence type="ECO:0000313" key="3">
    <source>
        <dbReference type="Proteomes" id="UP000054843"/>
    </source>
</evidence>
<gene>
    <name evidence="2" type="primary">TSPAN13</name>
    <name evidence="2" type="ORF">T10_4462</name>
</gene>
<accession>A0A0V1N7V8</accession>
<keyword evidence="1" id="KW-0472">Membrane</keyword>
<keyword evidence="1" id="KW-1133">Transmembrane helix</keyword>
<sequence>MEICCFIFQFNLYWSCENKDPCWPIIRSTLVEAMQSAGGVGLFFSFTEIAGIWFALRYRNMVNPMRDTHGLFN</sequence>
<keyword evidence="1" id="KW-0812">Transmembrane</keyword>
<organism evidence="2 3">
    <name type="scientific">Trichinella papuae</name>
    <dbReference type="NCBI Taxonomy" id="268474"/>
    <lineage>
        <taxon>Eukaryota</taxon>
        <taxon>Metazoa</taxon>
        <taxon>Ecdysozoa</taxon>
        <taxon>Nematoda</taxon>
        <taxon>Enoplea</taxon>
        <taxon>Dorylaimia</taxon>
        <taxon>Trichinellida</taxon>
        <taxon>Trichinellidae</taxon>
        <taxon>Trichinella</taxon>
    </lineage>
</organism>
<evidence type="ECO:0000313" key="2">
    <source>
        <dbReference type="EMBL" id="KRZ80042.1"/>
    </source>
</evidence>
<evidence type="ECO:0000256" key="1">
    <source>
        <dbReference type="SAM" id="Phobius"/>
    </source>
</evidence>
<comment type="caution">
    <text evidence="2">The sequence shown here is derived from an EMBL/GenBank/DDBJ whole genome shotgun (WGS) entry which is preliminary data.</text>
</comment>
<dbReference type="Proteomes" id="UP000054843">
    <property type="component" value="Unassembled WGS sequence"/>
</dbReference>
<feature type="transmembrane region" description="Helical" evidence="1">
    <location>
        <begin position="37"/>
        <end position="56"/>
    </location>
</feature>
<dbReference type="AlphaFoldDB" id="A0A0V1N7V8"/>
<dbReference type="EMBL" id="JYDO01000004">
    <property type="protein sequence ID" value="KRZ80042.1"/>
    <property type="molecule type" value="Genomic_DNA"/>
</dbReference>
<reference evidence="2 3" key="1">
    <citation type="submission" date="2015-01" db="EMBL/GenBank/DDBJ databases">
        <title>Evolution of Trichinella species and genotypes.</title>
        <authorList>
            <person name="Korhonen P.K."/>
            <person name="Edoardo P."/>
            <person name="Giuseppe L.R."/>
            <person name="Gasser R.B."/>
        </authorList>
    </citation>
    <scope>NUCLEOTIDE SEQUENCE [LARGE SCALE GENOMIC DNA]</scope>
    <source>
        <strain evidence="2">ISS1980</strain>
    </source>
</reference>
<keyword evidence="3" id="KW-1185">Reference proteome</keyword>